<dbReference type="Proteomes" id="UP000091857">
    <property type="component" value="Chromosome 12"/>
</dbReference>
<dbReference type="GO" id="GO:0009788">
    <property type="term" value="P:negative regulation of abscisic acid-activated signaling pathway"/>
    <property type="evidence" value="ECO:0007669"/>
    <property type="project" value="InterPro"/>
</dbReference>
<comment type="subcellular location">
    <subcellularLocation>
        <location evidence="1">Nucleus</location>
    </subcellularLocation>
</comment>
<dbReference type="EMBL" id="CM004398">
    <property type="protein sequence ID" value="OAY34733.1"/>
    <property type="molecule type" value="Genomic_DNA"/>
</dbReference>
<comment type="caution">
    <text evidence="9">The sequence shown here is derived from an EMBL/GenBank/DDBJ whole genome shotgun (WGS) entry which is preliminary data.</text>
</comment>
<feature type="compositionally biased region" description="Basic residues" evidence="7">
    <location>
        <begin position="42"/>
        <end position="55"/>
    </location>
</feature>
<dbReference type="InterPro" id="IPR036236">
    <property type="entry name" value="Znf_C2H2_sf"/>
</dbReference>
<proteinExistence type="predicted"/>
<feature type="domain" description="C2H2-type" evidence="8">
    <location>
        <begin position="22"/>
        <end position="49"/>
    </location>
</feature>
<sequence length="191" mass="21237">MEFEEKVSQTNVEEDSSRARVFPCLFCSRKFYTSQALGGHQNAHKKERNAARKAKRASEYAPPPPPPPPSLPMIFAPSHHHLGLLHPSMYVNAHAATLQCYPSHQFSDSFGSSGAPRFDNGLLYGGSSCSSLSSRFHQCEEEEEQSFLNWQRSIRFNSFNGSTGSNQHSPALMVNNGNGNKDKKLDLSLHL</sequence>
<organism evidence="9 10">
    <name type="scientific">Manihot esculenta</name>
    <name type="common">Cassava</name>
    <name type="synonym">Jatropha manihot</name>
    <dbReference type="NCBI Taxonomy" id="3983"/>
    <lineage>
        <taxon>Eukaryota</taxon>
        <taxon>Viridiplantae</taxon>
        <taxon>Streptophyta</taxon>
        <taxon>Embryophyta</taxon>
        <taxon>Tracheophyta</taxon>
        <taxon>Spermatophyta</taxon>
        <taxon>Magnoliopsida</taxon>
        <taxon>eudicotyledons</taxon>
        <taxon>Gunneridae</taxon>
        <taxon>Pentapetalae</taxon>
        <taxon>rosids</taxon>
        <taxon>fabids</taxon>
        <taxon>Malpighiales</taxon>
        <taxon>Euphorbiaceae</taxon>
        <taxon>Crotonoideae</taxon>
        <taxon>Manihoteae</taxon>
        <taxon>Manihot</taxon>
    </lineage>
</organism>
<reference evidence="10" key="1">
    <citation type="journal article" date="2016" name="Nat. Biotechnol.">
        <title>Sequencing wild and cultivated cassava and related species reveals extensive interspecific hybridization and genetic diversity.</title>
        <authorList>
            <person name="Bredeson J.V."/>
            <person name="Lyons J.B."/>
            <person name="Prochnik S.E."/>
            <person name="Wu G.A."/>
            <person name="Ha C.M."/>
            <person name="Edsinger-Gonzales E."/>
            <person name="Grimwood J."/>
            <person name="Schmutz J."/>
            <person name="Rabbi I.Y."/>
            <person name="Egesi C."/>
            <person name="Nauluvula P."/>
            <person name="Lebot V."/>
            <person name="Ndunguru J."/>
            <person name="Mkamilo G."/>
            <person name="Bart R.S."/>
            <person name="Setter T.L."/>
            <person name="Gleadow R.M."/>
            <person name="Kulakow P."/>
            <person name="Ferguson M.E."/>
            <person name="Rounsley S."/>
            <person name="Rokhsar D.S."/>
        </authorList>
    </citation>
    <scope>NUCLEOTIDE SEQUENCE [LARGE SCALE GENOMIC DNA]</scope>
    <source>
        <strain evidence="10">cv. AM560-2</strain>
    </source>
</reference>
<dbReference type="InterPro" id="IPR044246">
    <property type="entry name" value="ZFP3-like"/>
</dbReference>
<dbReference type="PANTHER" id="PTHR47287:SF15">
    <property type="entry name" value="ZINC FINGER PROTEIN 3-LIKE"/>
    <property type="match status" value="1"/>
</dbReference>
<dbReference type="PROSITE" id="PS00028">
    <property type="entry name" value="ZINC_FINGER_C2H2_1"/>
    <property type="match status" value="1"/>
</dbReference>
<accession>A0A2C9UTJ9</accession>
<evidence type="ECO:0000256" key="4">
    <source>
        <dbReference type="ARBA" id="ARBA00022833"/>
    </source>
</evidence>
<evidence type="ECO:0000313" key="10">
    <source>
        <dbReference type="Proteomes" id="UP000091857"/>
    </source>
</evidence>
<name>A0A2C9UTJ9_MANES</name>
<dbReference type="STRING" id="3983.A0A2C9UTJ9"/>
<dbReference type="AlphaFoldDB" id="A0A2C9UTJ9"/>
<evidence type="ECO:0000256" key="1">
    <source>
        <dbReference type="ARBA" id="ARBA00004123"/>
    </source>
</evidence>
<evidence type="ECO:0000259" key="8">
    <source>
        <dbReference type="PROSITE" id="PS50157"/>
    </source>
</evidence>
<dbReference type="Gramene" id="Manes.12G042600.1.v8.1">
    <property type="protein sequence ID" value="Manes.12G042600.1.v8.1.CDS.1"/>
    <property type="gene ID" value="Manes.12G042600.v8.1"/>
</dbReference>
<keyword evidence="2" id="KW-0479">Metal-binding</keyword>
<keyword evidence="3 6" id="KW-0863">Zinc-finger</keyword>
<dbReference type="InterPro" id="IPR013087">
    <property type="entry name" value="Znf_C2H2_type"/>
</dbReference>
<gene>
    <name evidence="9" type="ORF">MANES_12G042600v8</name>
</gene>
<feature type="compositionally biased region" description="Pro residues" evidence="7">
    <location>
        <begin position="61"/>
        <end position="71"/>
    </location>
</feature>
<evidence type="ECO:0000256" key="5">
    <source>
        <dbReference type="ARBA" id="ARBA00023242"/>
    </source>
</evidence>
<dbReference type="Gene3D" id="3.30.160.60">
    <property type="entry name" value="Classic Zinc Finger"/>
    <property type="match status" value="1"/>
</dbReference>
<dbReference type="OMA" id="FNWQRSI"/>
<keyword evidence="4" id="KW-0862">Zinc</keyword>
<evidence type="ECO:0000313" key="9">
    <source>
        <dbReference type="EMBL" id="OAY34733.1"/>
    </source>
</evidence>
<dbReference type="GO" id="GO:0008270">
    <property type="term" value="F:zinc ion binding"/>
    <property type="evidence" value="ECO:0007669"/>
    <property type="project" value="UniProtKB-KW"/>
</dbReference>
<evidence type="ECO:0000256" key="7">
    <source>
        <dbReference type="SAM" id="MobiDB-lite"/>
    </source>
</evidence>
<dbReference type="OrthoDB" id="1915958at2759"/>
<evidence type="ECO:0000256" key="6">
    <source>
        <dbReference type="PROSITE-ProRule" id="PRU00042"/>
    </source>
</evidence>
<dbReference type="PROSITE" id="PS50157">
    <property type="entry name" value="ZINC_FINGER_C2H2_2"/>
    <property type="match status" value="1"/>
</dbReference>
<feature type="region of interest" description="Disordered" evidence="7">
    <location>
        <begin position="38"/>
        <end position="71"/>
    </location>
</feature>
<protein>
    <recommendedName>
        <fullName evidence="8">C2H2-type domain-containing protein</fullName>
    </recommendedName>
</protein>
<keyword evidence="5" id="KW-0539">Nucleus</keyword>
<evidence type="ECO:0000256" key="2">
    <source>
        <dbReference type="ARBA" id="ARBA00022723"/>
    </source>
</evidence>
<dbReference type="SUPFAM" id="SSF57667">
    <property type="entry name" value="beta-beta-alpha zinc fingers"/>
    <property type="match status" value="1"/>
</dbReference>
<keyword evidence="10" id="KW-1185">Reference proteome</keyword>
<dbReference type="PANTHER" id="PTHR47287">
    <property type="entry name" value="C2H2 AND C2HC ZINC FINGERS SUPERFAMILY PROTEIN"/>
    <property type="match status" value="1"/>
</dbReference>
<evidence type="ECO:0000256" key="3">
    <source>
        <dbReference type="ARBA" id="ARBA00022771"/>
    </source>
</evidence>
<dbReference type="GO" id="GO:0005634">
    <property type="term" value="C:nucleus"/>
    <property type="evidence" value="ECO:0007669"/>
    <property type="project" value="UniProtKB-SubCell"/>
</dbReference>